<name>A0A0P9QKU0_PSEA0</name>
<organism evidence="4 5">
    <name type="scientific">Pseudomonas amygdali pv. dendropanacis</name>
    <dbReference type="NCBI Taxonomy" id="235272"/>
    <lineage>
        <taxon>Bacteria</taxon>
        <taxon>Pseudomonadati</taxon>
        <taxon>Pseudomonadota</taxon>
        <taxon>Gammaproteobacteria</taxon>
        <taxon>Pseudomonadales</taxon>
        <taxon>Pseudomonadaceae</taxon>
        <taxon>Pseudomonas</taxon>
        <taxon>Pseudomonas amygdali</taxon>
    </lineage>
</organism>
<dbReference type="Pfam" id="PF13522">
    <property type="entry name" value="GATase_6"/>
    <property type="match status" value="1"/>
</dbReference>
<feature type="domain" description="Glutamine amidotransferase type-2" evidence="3">
    <location>
        <begin position="27"/>
        <end position="324"/>
    </location>
</feature>
<dbReference type="CDD" id="cd01907">
    <property type="entry name" value="GlxB"/>
    <property type="match status" value="1"/>
</dbReference>
<dbReference type="PANTHER" id="PTHR11907">
    <property type="entry name" value="AMIDOPHOSPHORIBOSYLTRANSFERASE"/>
    <property type="match status" value="1"/>
</dbReference>
<dbReference type="PATRIC" id="fig|235272.12.peg.1971"/>
<evidence type="ECO:0000259" key="3">
    <source>
        <dbReference type="PROSITE" id="PS51278"/>
    </source>
</evidence>
<dbReference type="EMBL" id="LJQG01000246">
    <property type="protein sequence ID" value="KPX15933.1"/>
    <property type="molecule type" value="Genomic_DNA"/>
</dbReference>
<evidence type="ECO:0000313" key="4">
    <source>
        <dbReference type="EMBL" id="KPX15933.1"/>
    </source>
</evidence>
<dbReference type="Gene3D" id="3.60.20.10">
    <property type="entry name" value="Glutamine Phosphoribosylpyrophosphate, subunit 1, domain 1"/>
    <property type="match status" value="1"/>
</dbReference>
<comment type="caution">
    <text evidence="4">The sequence shown here is derived from an EMBL/GenBank/DDBJ whole genome shotgun (WGS) entry which is preliminary data.</text>
</comment>
<evidence type="ECO:0000256" key="1">
    <source>
        <dbReference type="ARBA" id="ARBA00022679"/>
    </source>
</evidence>
<keyword evidence="2" id="KW-0315">Glutamine amidotransferase</keyword>
<protein>
    <submittedName>
        <fullName evidence="4">Glutamate synthase GltB1 subunit</fullName>
    </submittedName>
</protein>
<dbReference type="Proteomes" id="UP000050346">
    <property type="component" value="Unassembled WGS sequence"/>
</dbReference>
<evidence type="ECO:0000256" key="2">
    <source>
        <dbReference type="ARBA" id="ARBA00022962"/>
    </source>
</evidence>
<dbReference type="GO" id="GO:0016740">
    <property type="term" value="F:transferase activity"/>
    <property type="evidence" value="ECO:0007669"/>
    <property type="project" value="UniProtKB-KW"/>
</dbReference>
<dbReference type="SUPFAM" id="SSF56235">
    <property type="entry name" value="N-terminal nucleophile aminohydrolases (Ntn hydrolases)"/>
    <property type="match status" value="1"/>
</dbReference>
<proteinExistence type="predicted"/>
<accession>A0A0P9QKU0</accession>
<dbReference type="InterPro" id="IPR029055">
    <property type="entry name" value="Ntn_hydrolases_N"/>
</dbReference>
<dbReference type="PROSITE" id="PS51278">
    <property type="entry name" value="GATASE_TYPE_2"/>
    <property type="match status" value="1"/>
</dbReference>
<keyword evidence="1" id="KW-0808">Transferase</keyword>
<reference evidence="4 5" key="1">
    <citation type="submission" date="2015-09" db="EMBL/GenBank/DDBJ databases">
        <title>Genome announcement of multiple Pseudomonas syringae strains.</title>
        <authorList>
            <person name="Thakur S."/>
            <person name="Wang P.W."/>
            <person name="Gong Y."/>
            <person name="Weir B.S."/>
            <person name="Guttman D.S."/>
        </authorList>
    </citation>
    <scope>NUCLEOTIDE SEQUENCE [LARGE SCALE GENOMIC DNA]</scope>
    <source>
        <strain evidence="4 5">ICMP9150</strain>
    </source>
</reference>
<dbReference type="AlphaFoldDB" id="A0A0P9QKU0"/>
<dbReference type="InterPro" id="IPR017932">
    <property type="entry name" value="GATase_2_dom"/>
</dbReference>
<sequence length="331" mass="36206">MNFSVYAVGLQLVAKSLPLPNKVRLMCGIVGLYLKNPALESQLGRLFEPMLEAMTDRGPDSAGFAIYGDEVAQGWVKLTLQATTEQYDFKALIAALQSRLDAPLDWFQNASAVVLKIQAEEAAVRAALAQLAPTVRIMSAGQSIEILKGMGLPREISERFGLASMKGSHIIGHTRMATESAVTMEGSHPFSTGSDLCLVHNGSLSNHFRLRQNLRREGIHFETDNDTEVAAGYLAWRLQQGDSLKQALDKSLEDLDGFFTFAIGTRNGFAVIRDPIACKPAILAETDDYVAMASEYQALSSLPGIENARVWEPVPATMYIWEREPAEGARS</sequence>
<evidence type="ECO:0000313" key="5">
    <source>
        <dbReference type="Proteomes" id="UP000050346"/>
    </source>
</evidence>
<gene>
    <name evidence="4" type="ORF">ALO71_100086</name>
</gene>